<dbReference type="InterPro" id="IPR036291">
    <property type="entry name" value="NAD(P)-bd_dom_sf"/>
</dbReference>
<accession>A0A6J6K6Y2</accession>
<dbReference type="SUPFAM" id="SSF51735">
    <property type="entry name" value="NAD(P)-binding Rossmann-fold domains"/>
    <property type="match status" value="1"/>
</dbReference>
<dbReference type="EMBL" id="CAEZWI010000006">
    <property type="protein sequence ID" value="CAB4644287.1"/>
    <property type="molecule type" value="Genomic_DNA"/>
</dbReference>
<dbReference type="AlphaFoldDB" id="A0A6J6K6Y2"/>
<proteinExistence type="inferred from homology"/>
<dbReference type="PANTHER" id="PTHR42760:SF123">
    <property type="entry name" value="OXIDOREDUCTASE"/>
    <property type="match status" value="1"/>
</dbReference>
<dbReference type="CDD" id="cd05233">
    <property type="entry name" value="SDR_c"/>
    <property type="match status" value="1"/>
</dbReference>
<dbReference type="GO" id="GO:0030497">
    <property type="term" value="P:fatty acid elongation"/>
    <property type="evidence" value="ECO:0007669"/>
    <property type="project" value="TreeGrafter"/>
</dbReference>
<comment type="similarity">
    <text evidence="1">Belongs to the short-chain dehydrogenases/reductases (SDR) family.</text>
</comment>
<dbReference type="InterPro" id="IPR020904">
    <property type="entry name" value="Sc_DH/Rdtase_CS"/>
</dbReference>
<dbReference type="EMBL" id="CAEZWD010000027">
    <property type="protein sequence ID" value="CAB4645440.1"/>
    <property type="molecule type" value="Genomic_DNA"/>
</dbReference>
<dbReference type="GO" id="GO:0016616">
    <property type="term" value="F:oxidoreductase activity, acting on the CH-OH group of donors, NAD or NADP as acceptor"/>
    <property type="evidence" value="ECO:0007669"/>
    <property type="project" value="TreeGrafter"/>
</dbReference>
<dbReference type="InterPro" id="IPR002347">
    <property type="entry name" value="SDR_fam"/>
</dbReference>
<name>A0A6J6K6Y2_9ZZZZ</name>
<reference evidence="3" key="1">
    <citation type="submission" date="2020-05" db="EMBL/GenBank/DDBJ databases">
        <authorList>
            <person name="Chiriac C."/>
            <person name="Salcher M."/>
            <person name="Ghai R."/>
            <person name="Kavagutti S V."/>
        </authorList>
    </citation>
    <scope>NUCLEOTIDE SEQUENCE</scope>
</reference>
<dbReference type="FunFam" id="3.40.50.720:FF:000084">
    <property type="entry name" value="Short-chain dehydrogenase reductase"/>
    <property type="match status" value="1"/>
</dbReference>
<dbReference type="Pfam" id="PF13561">
    <property type="entry name" value="adh_short_C2"/>
    <property type="match status" value="1"/>
</dbReference>
<dbReference type="PROSITE" id="PS00061">
    <property type="entry name" value="ADH_SHORT"/>
    <property type="match status" value="1"/>
</dbReference>
<dbReference type="PRINTS" id="PR00080">
    <property type="entry name" value="SDRFAMILY"/>
</dbReference>
<protein>
    <submittedName>
        <fullName evidence="3">Unannotated protein</fullName>
    </submittedName>
</protein>
<evidence type="ECO:0000313" key="3">
    <source>
        <dbReference type="EMBL" id="CAB4645440.1"/>
    </source>
</evidence>
<gene>
    <name evidence="3" type="ORF">UFOPK2171_00362</name>
    <name evidence="2" type="ORF">UFOPK2237_00115</name>
</gene>
<dbReference type="PANTHER" id="PTHR42760">
    <property type="entry name" value="SHORT-CHAIN DEHYDROGENASES/REDUCTASES FAMILY MEMBER"/>
    <property type="match status" value="1"/>
</dbReference>
<dbReference type="PRINTS" id="PR00081">
    <property type="entry name" value="GDHRDH"/>
</dbReference>
<sequence>MSQWLGLSGRTAVVTGAGGGIGKAVALELSANGVHCNVLDRASELVDATVAEITKNGGQATGHVCDVTDEAAIEAVAASIKTCDILVNAAGLVRPGALADLTTVEWNDLLKVNLTGYFLMARTFTPHLIASGNGSMIHIASISSTNPQGSSGAYSVSKAGVVVMSKQLAFELGSKGVRSNTVSPGLVRTPMTEAYYQVGDVAQRRDAAVPVGRVAKPDDIADVVTFLASDRARYITGADLVADGGFSQTLMSSVPRPGFGD</sequence>
<evidence type="ECO:0000313" key="2">
    <source>
        <dbReference type="EMBL" id="CAB4644287.1"/>
    </source>
</evidence>
<organism evidence="3">
    <name type="scientific">freshwater metagenome</name>
    <dbReference type="NCBI Taxonomy" id="449393"/>
    <lineage>
        <taxon>unclassified sequences</taxon>
        <taxon>metagenomes</taxon>
        <taxon>ecological metagenomes</taxon>
    </lineage>
</organism>
<dbReference type="Gene3D" id="3.40.50.720">
    <property type="entry name" value="NAD(P)-binding Rossmann-like Domain"/>
    <property type="match status" value="1"/>
</dbReference>
<evidence type="ECO:0000256" key="1">
    <source>
        <dbReference type="ARBA" id="ARBA00006484"/>
    </source>
</evidence>